<evidence type="ECO:0000256" key="5">
    <source>
        <dbReference type="SAM" id="Phobius"/>
    </source>
</evidence>
<feature type="transmembrane region" description="Helical" evidence="5">
    <location>
        <begin position="69"/>
        <end position="88"/>
    </location>
</feature>
<feature type="transmembrane region" description="Helical" evidence="5">
    <location>
        <begin position="40"/>
        <end position="63"/>
    </location>
</feature>
<comment type="caution">
    <text evidence="6">The sequence shown here is derived from an EMBL/GenBank/DDBJ whole genome shotgun (WGS) entry which is preliminary data.</text>
</comment>
<evidence type="ECO:0000313" key="6">
    <source>
        <dbReference type="EMBL" id="KPQ18770.1"/>
    </source>
</evidence>
<comment type="subcellular location">
    <subcellularLocation>
        <location evidence="1">Membrane</location>
        <topology evidence="1">Multi-pass membrane protein</topology>
    </subcellularLocation>
</comment>
<dbReference type="InterPro" id="IPR002657">
    <property type="entry name" value="BilAc:Na_symport/Acr3"/>
</dbReference>
<proteinExistence type="predicted"/>
<protein>
    <submittedName>
        <fullName evidence="6">Bile acid:Na+ symporter, BASS family</fullName>
    </submittedName>
</protein>
<organism evidence="6 7">
    <name type="scientific">Algoriphagus marincola HL-49</name>
    <dbReference type="NCBI Taxonomy" id="1305737"/>
    <lineage>
        <taxon>Bacteria</taxon>
        <taxon>Pseudomonadati</taxon>
        <taxon>Bacteroidota</taxon>
        <taxon>Cytophagia</taxon>
        <taxon>Cytophagales</taxon>
        <taxon>Cyclobacteriaceae</taxon>
        <taxon>Algoriphagus</taxon>
    </lineage>
</organism>
<sequence>MEGNILTEVFLPLTLAVIMLGMGLSLTVTDFKRIFIYPKAVTLGLINQLLILPLIAFALAIFFDLAPGLAVGLMILAACPGGPTSNLISHLANGDTALSITLTAFSSLITVITIPFIVNFSISYFIPGGEQPPLNIFGTVISVLAITIIPVAIGMLIFKKSPQLAQKMDRPFRIFSAVFFVVIILAAILKEQENIVDYFSQIGPVALGLNVLTLAFGFFSAKSLGLVANQARTISIESGIQNGTLGITIAATLIGNSEMTIPSAVYSLIMFGTAGLLIFIGSNKKTTTKTAKTQGA</sequence>
<keyword evidence="3 5" id="KW-1133">Transmembrane helix</keyword>
<evidence type="ECO:0000313" key="7">
    <source>
        <dbReference type="Proteomes" id="UP000050421"/>
    </source>
</evidence>
<dbReference type="EMBL" id="LJXT01000020">
    <property type="protein sequence ID" value="KPQ18770.1"/>
    <property type="molecule type" value="Genomic_DNA"/>
</dbReference>
<feature type="transmembrane region" description="Helical" evidence="5">
    <location>
        <begin position="201"/>
        <end position="221"/>
    </location>
</feature>
<dbReference type="InterPro" id="IPR038770">
    <property type="entry name" value="Na+/solute_symporter_sf"/>
</dbReference>
<dbReference type="AlphaFoldDB" id="A0A0N8KH52"/>
<dbReference type="GO" id="GO:0016020">
    <property type="term" value="C:membrane"/>
    <property type="evidence" value="ECO:0007669"/>
    <property type="project" value="UniProtKB-SubCell"/>
</dbReference>
<dbReference type="eggNOG" id="COG0385">
    <property type="taxonomic scope" value="Bacteria"/>
</dbReference>
<evidence type="ECO:0000256" key="1">
    <source>
        <dbReference type="ARBA" id="ARBA00004141"/>
    </source>
</evidence>
<dbReference type="Gene3D" id="1.20.1530.20">
    <property type="match status" value="1"/>
</dbReference>
<keyword evidence="2 5" id="KW-0812">Transmembrane</keyword>
<keyword evidence="4 5" id="KW-0472">Membrane</keyword>
<dbReference type="PANTHER" id="PTHR10361:SF24">
    <property type="entry name" value="P3 PROTEIN"/>
    <property type="match status" value="1"/>
</dbReference>
<feature type="transmembrane region" description="Helical" evidence="5">
    <location>
        <begin position="260"/>
        <end position="280"/>
    </location>
</feature>
<dbReference type="Proteomes" id="UP000050421">
    <property type="component" value="Unassembled WGS sequence"/>
</dbReference>
<feature type="transmembrane region" description="Helical" evidence="5">
    <location>
        <begin position="100"/>
        <end position="122"/>
    </location>
</feature>
<name>A0A0N8KH52_9BACT</name>
<feature type="transmembrane region" description="Helical" evidence="5">
    <location>
        <begin position="233"/>
        <end position="254"/>
    </location>
</feature>
<dbReference type="Pfam" id="PF01758">
    <property type="entry name" value="SBF"/>
    <property type="match status" value="1"/>
</dbReference>
<dbReference type="InterPro" id="IPR004710">
    <property type="entry name" value="Bilac:Na_transpt"/>
</dbReference>
<evidence type="ECO:0000256" key="2">
    <source>
        <dbReference type="ARBA" id="ARBA00022692"/>
    </source>
</evidence>
<dbReference type="OrthoDB" id="9806785at2"/>
<dbReference type="STRING" id="1305737.GCA_000526355_03738"/>
<accession>A0A0N8KH52</accession>
<dbReference type="PATRIC" id="fig|1305737.6.peg.1611"/>
<feature type="transmembrane region" description="Helical" evidence="5">
    <location>
        <begin position="134"/>
        <end position="158"/>
    </location>
</feature>
<gene>
    <name evidence="6" type="ORF">HLUCCX10_04800</name>
</gene>
<evidence type="ECO:0000256" key="3">
    <source>
        <dbReference type="ARBA" id="ARBA00022989"/>
    </source>
</evidence>
<reference evidence="6 7" key="1">
    <citation type="submission" date="2015-09" db="EMBL/GenBank/DDBJ databases">
        <title>Identification and resolution of microdiversity through metagenomic sequencing of parallel consortia.</title>
        <authorList>
            <person name="Nelson W.C."/>
            <person name="Romine M.F."/>
            <person name="Lindemann S.R."/>
        </authorList>
    </citation>
    <scope>NUCLEOTIDE SEQUENCE [LARGE SCALE GENOMIC DNA]</scope>
    <source>
        <strain evidence="6">HL-49</strain>
    </source>
</reference>
<evidence type="ECO:0000256" key="4">
    <source>
        <dbReference type="ARBA" id="ARBA00023136"/>
    </source>
</evidence>
<feature type="transmembrane region" description="Helical" evidence="5">
    <location>
        <begin position="170"/>
        <end position="189"/>
    </location>
</feature>
<dbReference type="PANTHER" id="PTHR10361">
    <property type="entry name" value="SODIUM-BILE ACID COTRANSPORTER"/>
    <property type="match status" value="1"/>
</dbReference>
<feature type="transmembrane region" description="Helical" evidence="5">
    <location>
        <begin position="6"/>
        <end position="28"/>
    </location>
</feature>